<dbReference type="EMBL" id="UINC01008578">
    <property type="protein sequence ID" value="SVA38582.1"/>
    <property type="molecule type" value="Genomic_DNA"/>
</dbReference>
<protein>
    <submittedName>
        <fullName evidence="1">Uncharacterized protein</fullName>
    </submittedName>
</protein>
<proteinExistence type="predicted"/>
<accession>A0A381VE38</accession>
<organism evidence="1">
    <name type="scientific">marine metagenome</name>
    <dbReference type="NCBI Taxonomy" id="408172"/>
    <lineage>
        <taxon>unclassified sequences</taxon>
        <taxon>metagenomes</taxon>
        <taxon>ecological metagenomes</taxon>
    </lineage>
</organism>
<sequence length="111" mass="12546">MLPSIPPSKKNLSSFSNFPSITLKREDVISFGSISAKKPKLPKLIPKIGIPFDPNFLEQLSIVPSPPIAISRFAFEIMFSLEETERSFDFNFERFLSISTLIPIFDNTSLH</sequence>
<gene>
    <name evidence="1" type="ORF">METZ01_LOCUS91436</name>
</gene>
<reference evidence="1" key="1">
    <citation type="submission" date="2018-05" db="EMBL/GenBank/DDBJ databases">
        <authorList>
            <person name="Lanie J.A."/>
            <person name="Ng W.-L."/>
            <person name="Kazmierczak K.M."/>
            <person name="Andrzejewski T.M."/>
            <person name="Davidsen T.M."/>
            <person name="Wayne K.J."/>
            <person name="Tettelin H."/>
            <person name="Glass J.I."/>
            <person name="Rusch D."/>
            <person name="Podicherti R."/>
            <person name="Tsui H.-C.T."/>
            <person name="Winkler M.E."/>
        </authorList>
    </citation>
    <scope>NUCLEOTIDE SEQUENCE</scope>
</reference>
<name>A0A381VE38_9ZZZZ</name>
<dbReference type="AlphaFoldDB" id="A0A381VE38"/>
<evidence type="ECO:0000313" key="1">
    <source>
        <dbReference type="EMBL" id="SVA38582.1"/>
    </source>
</evidence>